<dbReference type="Gene3D" id="1.10.10.10">
    <property type="entry name" value="Winged helix-like DNA-binding domain superfamily/Winged helix DNA-binding domain"/>
    <property type="match status" value="1"/>
</dbReference>
<organism evidence="5 6">
    <name type="scientific">Propioniferax innocua</name>
    <dbReference type="NCBI Taxonomy" id="1753"/>
    <lineage>
        <taxon>Bacteria</taxon>
        <taxon>Bacillati</taxon>
        <taxon>Actinomycetota</taxon>
        <taxon>Actinomycetes</taxon>
        <taxon>Propionibacteriales</taxon>
        <taxon>Propionibacteriaceae</taxon>
        <taxon>Propioniferax</taxon>
    </lineage>
</organism>
<dbReference type="Proteomes" id="UP000316196">
    <property type="component" value="Unassembled WGS sequence"/>
</dbReference>
<reference evidence="5 6" key="1">
    <citation type="submission" date="2019-06" db="EMBL/GenBank/DDBJ databases">
        <title>Sequencing the genomes of 1000 actinobacteria strains.</title>
        <authorList>
            <person name="Klenk H.-P."/>
        </authorList>
    </citation>
    <scope>NUCLEOTIDE SEQUENCE [LARGE SCALE GENOMIC DNA]</scope>
    <source>
        <strain evidence="5 6">DSM 8251</strain>
    </source>
</reference>
<comment type="caution">
    <text evidence="5">The sequence shown here is derived from an EMBL/GenBank/DDBJ whole genome shotgun (WGS) entry which is preliminary data.</text>
</comment>
<protein>
    <submittedName>
        <fullName evidence="5">GntR family transcriptional regulator</fullName>
    </submittedName>
</protein>
<dbReference type="RefSeq" id="WP_142092451.1">
    <property type="nucleotide sequence ID" value="NZ_BAAAMD010000001.1"/>
</dbReference>
<dbReference type="PRINTS" id="PR00035">
    <property type="entry name" value="HTHGNTR"/>
</dbReference>
<keyword evidence="3" id="KW-0804">Transcription</keyword>
<dbReference type="EMBL" id="VFOR01000001">
    <property type="protein sequence ID" value="TQL62633.1"/>
    <property type="molecule type" value="Genomic_DNA"/>
</dbReference>
<feature type="domain" description="HTH gntR-type" evidence="4">
    <location>
        <begin position="7"/>
        <end position="77"/>
    </location>
</feature>
<dbReference type="GO" id="GO:0003700">
    <property type="term" value="F:DNA-binding transcription factor activity"/>
    <property type="evidence" value="ECO:0007669"/>
    <property type="project" value="InterPro"/>
</dbReference>
<dbReference type="GO" id="GO:0003677">
    <property type="term" value="F:DNA binding"/>
    <property type="evidence" value="ECO:0007669"/>
    <property type="project" value="UniProtKB-KW"/>
</dbReference>
<dbReference type="InterPro" id="IPR011711">
    <property type="entry name" value="GntR_C"/>
</dbReference>
<dbReference type="SMART" id="SM00895">
    <property type="entry name" value="FCD"/>
    <property type="match status" value="1"/>
</dbReference>
<dbReference type="InterPro" id="IPR036390">
    <property type="entry name" value="WH_DNA-bd_sf"/>
</dbReference>
<proteinExistence type="predicted"/>
<dbReference type="InterPro" id="IPR036388">
    <property type="entry name" value="WH-like_DNA-bd_sf"/>
</dbReference>
<dbReference type="PANTHER" id="PTHR43537">
    <property type="entry name" value="TRANSCRIPTIONAL REGULATOR, GNTR FAMILY"/>
    <property type="match status" value="1"/>
</dbReference>
<keyword evidence="1" id="KW-0805">Transcription regulation</keyword>
<evidence type="ECO:0000256" key="2">
    <source>
        <dbReference type="ARBA" id="ARBA00023125"/>
    </source>
</evidence>
<accession>A0A542ZQK0</accession>
<dbReference type="AlphaFoldDB" id="A0A542ZQK0"/>
<keyword evidence="6" id="KW-1185">Reference proteome</keyword>
<dbReference type="SMART" id="SM00345">
    <property type="entry name" value="HTH_GNTR"/>
    <property type="match status" value="1"/>
</dbReference>
<dbReference type="OrthoDB" id="3172099at2"/>
<dbReference type="SUPFAM" id="SSF46785">
    <property type="entry name" value="Winged helix' DNA-binding domain"/>
    <property type="match status" value="1"/>
</dbReference>
<gene>
    <name evidence="5" type="ORF">FB460_0417</name>
</gene>
<sequence length="233" mass="25234">MSAQHPEGGFNRAMQYLTDQILTHQVGPGTRLPSERELAELIGVGRSAVREAIKVLQAQGLVTSQVGQAGGTTIGSAQGISFGRMLQLHMALKEISHDELTETRVLLERAATENAAATATTAALQELQQICEEMAEENDVATFNELDTRFHVAIAQAAQNRLVRDLTIAIRQAVAAHILQAERSLQDWPKLQARLVTEHHSIVQALIDHDQSRAAALAEAHVRGAHAVLLTSP</sequence>
<dbReference type="InterPro" id="IPR000524">
    <property type="entry name" value="Tscrpt_reg_HTH_GntR"/>
</dbReference>
<evidence type="ECO:0000313" key="5">
    <source>
        <dbReference type="EMBL" id="TQL62633.1"/>
    </source>
</evidence>
<dbReference type="SUPFAM" id="SSF48008">
    <property type="entry name" value="GntR ligand-binding domain-like"/>
    <property type="match status" value="1"/>
</dbReference>
<dbReference type="Pfam" id="PF00392">
    <property type="entry name" value="GntR"/>
    <property type="match status" value="1"/>
</dbReference>
<dbReference type="Gene3D" id="1.20.120.530">
    <property type="entry name" value="GntR ligand-binding domain-like"/>
    <property type="match status" value="1"/>
</dbReference>
<dbReference type="CDD" id="cd07377">
    <property type="entry name" value="WHTH_GntR"/>
    <property type="match status" value="1"/>
</dbReference>
<dbReference type="InterPro" id="IPR008920">
    <property type="entry name" value="TF_FadR/GntR_C"/>
</dbReference>
<keyword evidence="2" id="KW-0238">DNA-binding</keyword>
<evidence type="ECO:0000313" key="6">
    <source>
        <dbReference type="Proteomes" id="UP000316196"/>
    </source>
</evidence>
<name>A0A542ZQK0_9ACTN</name>
<evidence type="ECO:0000256" key="3">
    <source>
        <dbReference type="ARBA" id="ARBA00023163"/>
    </source>
</evidence>
<dbReference type="PROSITE" id="PS50949">
    <property type="entry name" value="HTH_GNTR"/>
    <property type="match status" value="1"/>
</dbReference>
<evidence type="ECO:0000259" key="4">
    <source>
        <dbReference type="PROSITE" id="PS50949"/>
    </source>
</evidence>
<dbReference type="PANTHER" id="PTHR43537:SF5">
    <property type="entry name" value="UXU OPERON TRANSCRIPTIONAL REGULATOR"/>
    <property type="match status" value="1"/>
</dbReference>
<dbReference type="Pfam" id="PF07729">
    <property type="entry name" value="FCD"/>
    <property type="match status" value="1"/>
</dbReference>
<evidence type="ECO:0000256" key="1">
    <source>
        <dbReference type="ARBA" id="ARBA00023015"/>
    </source>
</evidence>